<dbReference type="eggNOG" id="ENOG502SU6G">
    <property type="taxonomic scope" value="Eukaryota"/>
</dbReference>
<name>L0AZX0_THEEQ</name>
<comment type="cofactor">
    <cofactor evidence="5">
        <name>[2Fe-2S] cluster</name>
        <dbReference type="ChEBI" id="CHEBI:190135"/>
    </cofactor>
</comment>
<evidence type="ECO:0000259" key="6">
    <source>
        <dbReference type="SMART" id="SM00704"/>
    </source>
</evidence>
<evidence type="ECO:0000256" key="3">
    <source>
        <dbReference type="ARBA" id="ARBA00023004"/>
    </source>
</evidence>
<evidence type="ECO:0000313" key="8">
    <source>
        <dbReference type="Proteomes" id="UP000031512"/>
    </source>
</evidence>
<dbReference type="KEGG" id="beq:BEWA_005650"/>
<dbReference type="GeneID" id="15805366"/>
<keyword evidence="2" id="KW-0479">Metal-binding</keyword>
<dbReference type="GO" id="GO:0005737">
    <property type="term" value="C:cytoplasm"/>
    <property type="evidence" value="ECO:0007669"/>
    <property type="project" value="UniProtKB-ARBA"/>
</dbReference>
<dbReference type="OrthoDB" id="449252at2759"/>
<dbReference type="EMBL" id="CP001670">
    <property type="protein sequence ID" value="AFZ81157.1"/>
    <property type="molecule type" value="Genomic_DNA"/>
</dbReference>
<dbReference type="GO" id="GO:0046872">
    <property type="term" value="F:metal ion binding"/>
    <property type="evidence" value="ECO:0007669"/>
    <property type="project" value="UniProtKB-KW"/>
</dbReference>
<keyword evidence="1" id="KW-0001">2Fe-2S</keyword>
<evidence type="ECO:0000256" key="4">
    <source>
        <dbReference type="ARBA" id="ARBA00023014"/>
    </source>
</evidence>
<dbReference type="Gene3D" id="3.40.5.90">
    <property type="entry name" value="CDGSH iron-sulfur domain, mitoNEET-type"/>
    <property type="match status" value="1"/>
</dbReference>
<dbReference type="GO" id="GO:0051537">
    <property type="term" value="F:2 iron, 2 sulfur cluster binding"/>
    <property type="evidence" value="ECO:0007669"/>
    <property type="project" value="UniProtKB-KW"/>
</dbReference>
<dbReference type="RefSeq" id="XP_004830823.1">
    <property type="nucleotide sequence ID" value="XM_004830766.1"/>
</dbReference>
<feature type="domain" description="Iron-binding zinc finger CDGSH type" evidence="6">
    <location>
        <begin position="27"/>
        <end position="62"/>
    </location>
</feature>
<dbReference type="VEuPathDB" id="PiroplasmaDB:BEWA_005650"/>
<dbReference type="InterPro" id="IPR042216">
    <property type="entry name" value="MitoNEET_CISD"/>
</dbReference>
<protein>
    <recommendedName>
        <fullName evidence="6">Iron-binding zinc finger CDGSH type domain-containing protein</fullName>
    </recommendedName>
</protein>
<evidence type="ECO:0000256" key="2">
    <source>
        <dbReference type="ARBA" id="ARBA00022723"/>
    </source>
</evidence>
<dbReference type="Pfam" id="PF09360">
    <property type="entry name" value="zf-CDGSH"/>
    <property type="match status" value="1"/>
</dbReference>
<keyword evidence="8" id="KW-1185">Reference proteome</keyword>
<keyword evidence="4" id="KW-0411">Iron-sulfur</keyword>
<organism evidence="7 8">
    <name type="scientific">Theileria equi strain WA</name>
    <dbReference type="NCBI Taxonomy" id="1537102"/>
    <lineage>
        <taxon>Eukaryota</taxon>
        <taxon>Sar</taxon>
        <taxon>Alveolata</taxon>
        <taxon>Apicomplexa</taxon>
        <taxon>Aconoidasida</taxon>
        <taxon>Piroplasmida</taxon>
        <taxon>Theileriidae</taxon>
        <taxon>Theileria</taxon>
    </lineage>
</organism>
<evidence type="ECO:0000256" key="1">
    <source>
        <dbReference type="ARBA" id="ARBA00022714"/>
    </source>
</evidence>
<sequence>MSDPVDYFDHVNFNTRHYPKYSHVIETFPGKDQPDTIVRICRCWQSRRFPYCDDTHKLLAEMGDDVGPFVALMKSEKTKRNVIKIQQPLGNNNGSYAVPKSFVSSSKVVALATLSTFALGYALNRKFGFTKNSISSDAKFATT</sequence>
<evidence type="ECO:0000313" key="7">
    <source>
        <dbReference type="EMBL" id="AFZ81157.1"/>
    </source>
</evidence>
<dbReference type="STRING" id="1537102.L0AZX0"/>
<keyword evidence="3" id="KW-0408">Iron</keyword>
<dbReference type="InterPro" id="IPR018967">
    <property type="entry name" value="FeS-contain_CDGSH-typ"/>
</dbReference>
<dbReference type="Proteomes" id="UP000031512">
    <property type="component" value="Chromosome 3"/>
</dbReference>
<dbReference type="AlphaFoldDB" id="L0AZX0"/>
<evidence type="ECO:0000256" key="5">
    <source>
        <dbReference type="ARBA" id="ARBA00034078"/>
    </source>
</evidence>
<proteinExistence type="predicted"/>
<gene>
    <name evidence="7" type="ORF">BEWA_005650</name>
</gene>
<reference evidence="7 8" key="1">
    <citation type="journal article" date="2012" name="BMC Genomics">
        <title>Comparative genomic analysis and phylogenetic position of Theileria equi.</title>
        <authorList>
            <person name="Kappmeyer L.S."/>
            <person name="Thiagarajan M."/>
            <person name="Herndon D.R."/>
            <person name="Ramsay J.D."/>
            <person name="Caler E."/>
            <person name="Djikeng A."/>
            <person name="Gillespie J.J."/>
            <person name="Lau A.O."/>
            <person name="Roalson E.H."/>
            <person name="Silva J.C."/>
            <person name="Silva M.G."/>
            <person name="Suarez C.E."/>
            <person name="Ueti M.W."/>
            <person name="Nene V.M."/>
            <person name="Mealey R.H."/>
            <person name="Knowles D.P."/>
            <person name="Brayton K.A."/>
        </authorList>
    </citation>
    <scope>NUCLEOTIDE SEQUENCE [LARGE SCALE GENOMIC DNA]</scope>
    <source>
        <strain evidence="7 8">WA</strain>
    </source>
</reference>
<accession>L0AZX0</accession>
<dbReference type="SMART" id="SM00704">
    <property type="entry name" value="ZnF_CDGSH"/>
    <property type="match status" value="1"/>
</dbReference>